<keyword evidence="3" id="KW-1185">Reference proteome</keyword>
<name>A0A6M8UCC2_9GAMM</name>
<organism evidence="2 3">
    <name type="scientific">Paramixta manurensis</name>
    <dbReference type="NCBI Taxonomy" id="2740817"/>
    <lineage>
        <taxon>Bacteria</taxon>
        <taxon>Pseudomonadati</taxon>
        <taxon>Pseudomonadota</taxon>
        <taxon>Gammaproteobacteria</taxon>
        <taxon>Enterobacterales</taxon>
        <taxon>Erwiniaceae</taxon>
        <taxon>Paramixta</taxon>
    </lineage>
</organism>
<dbReference type="Proteomes" id="UP000505325">
    <property type="component" value="Chromosome"/>
</dbReference>
<gene>
    <name evidence="2" type="ORF">PMPD1_1600</name>
</gene>
<dbReference type="AlphaFoldDB" id="A0A6M8UCC2"/>
<sequence length="51" mass="5960">MTLFTYIPVVIDVIFAILYVEFIPQHWGKLTLITVFIVGWVACKLMPDKYI</sequence>
<dbReference type="RefSeq" id="WP_173633564.1">
    <property type="nucleotide sequence ID" value="NZ_CP054212.1"/>
</dbReference>
<proteinExistence type="predicted"/>
<dbReference type="KEGG" id="pmak:PMPD1_1600"/>
<keyword evidence="1" id="KW-0472">Membrane</keyword>
<keyword evidence="1" id="KW-0812">Transmembrane</keyword>
<dbReference type="EMBL" id="CP054212">
    <property type="protein sequence ID" value="QKJ86551.1"/>
    <property type="molecule type" value="Genomic_DNA"/>
</dbReference>
<evidence type="ECO:0000256" key="1">
    <source>
        <dbReference type="SAM" id="Phobius"/>
    </source>
</evidence>
<keyword evidence="1" id="KW-1133">Transmembrane helix</keyword>
<accession>A0A6M8UCC2</accession>
<feature type="transmembrane region" description="Helical" evidence="1">
    <location>
        <begin position="6"/>
        <end position="23"/>
    </location>
</feature>
<evidence type="ECO:0000313" key="2">
    <source>
        <dbReference type="EMBL" id="QKJ86551.1"/>
    </source>
</evidence>
<protein>
    <submittedName>
        <fullName evidence="2">Uncharacterized protein</fullName>
    </submittedName>
</protein>
<evidence type="ECO:0000313" key="3">
    <source>
        <dbReference type="Proteomes" id="UP000505325"/>
    </source>
</evidence>
<reference evidence="2 3" key="1">
    <citation type="submission" date="2020-06" db="EMBL/GenBank/DDBJ databases">
        <title>Genome sequence of Paramixta manurensis strain PD-1.</title>
        <authorList>
            <person name="Lee C.W."/>
            <person name="Kim J."/>
        </authorList>
    </citation>
    <scope>NUCLEOTIDE SEQUENCE [LARGE SCALE GENOMIC DNA]</scope>
    <source>
        <strain evidence="2 3">PD-1</strain>
    </source>
</reference>